<feature type="signal peptide" evidence="1">
    <location>
        <begin position="1"/>
        <end position="21"/>
    </location>
</feature>
<sequence length="236" mass="27156">MRCFIKIILTIVCLIPVNASALELKGDAEAVALADKMIDRLGGKEVWSGARSLYLEYSGWRADTSQPVDERAWRDVQQPIQHVIFESRSGDVSFNMTPETSWLEFSNRPARVFNEEEHANNLNFWNFDFYTIIHNLARGDDRLRLRFEEPQTIHIEGPGGADWGWFEIDQTGQPVRWGAPDGDDEFEYIYGPVKAYGNINFPAWGTASNGFWRFDYHKVDVSRYPFNKELTPPEGN</sequence>
<keyword evidence="1" id="KW-0732">Signal</keyword>
<dbReference type="Proteomes" id="UP001214043">
    <property type="component" value="Chromosome"/>
</dbReference>
<accession>A0AAF0CI50</accession>
<dbReference type="EMBL" id="CP118166">
    <property type="protein sequence ID" value="WDI32517.1"/>
    <property type="molecule type" value="Genomic_DNA"/>
</dbReference>
<name>A0AAF0CI50_9PROT</name>
<evidence type="ECO:0000313" key="3">
    <source>
        <dbReference type="Proteomes" id="UP001214043"/>
    </source>
</evidence>
<dbReference type="RefSeq" id="WP_274494444.1">
    <property type="nucleotide sequence ID" value="NZ_CP118166.1"/>
</dbReference>
<protein>
    <submittedName>
        <fullName evidence="2">Uncharacterized protein</fullName>
    </submittedName>
</protein>
<dbReference type="KEGG" id="hfl:PUV54_04825"/>
<gene>
    <name evidence="2" type="ORF">PUV54_04825</name>
</gene>
<evidence type="ECO:0000313" key="2">
    <source>
        <dbReference type="EMBL" id="WDI32517.1"/>
    </source>
</evidence>
<feature type="chain" id="PRO_5041902470" evidence="1">
    <location>
        <begin position="22"/>
        <end position="236"/>
    </location>
</feature>
<reference evidence="2" key="1">
    <citation type="submission" date="2023-02" db="EMBL/GenBank/DDBJ databases">
        <title>Genome sequence of Hyphococcus flavus.</title>
        <authorList>
            <person name="Rong J.-C."/>
            <person name="Zhao Q."/>
            <person name="Yi M."/>
            <person name="Wu J.-Y."/>
        </authorList>
    </citation>
    <scope>NUCLEOTIDE SEQUENCE</scope>
    <source>
        <strain evidence="2">MCCC 1K03223</strain>
    </source>
</reference>
<evidence type="ECO:0000256" key="1">
    <source>
        <dbReference type="SAM" id="SignalP"/>
    </source>
</evidence>
<proteinExistence type="predicted"/>
<keyword evidence="3" id="KW-1185">Reference proteome</keyword>
<organism evidence="2 3">
    <name type="scientific">Hyphococcus flavus</name>
    <dbReference type="NCBI Taxonomy" id="1866326"/>
    <lineage>
        <taxon>Bacteria</taxon>
        <taxon>Pseudomonadati</taxon>
        <taxon>Pseudomonadota</taxon>
        <taxon>Alphaproteobacteria</taxon>
        <taxon>Parvularculales</taxon>
        <taxon>Parvularculaceae</taxon>
        <taxon>Hyphococcus</taxon>
    </lineage>
</organism>
<dbReference type="AlphaFoldDB" id="A0AAF0CI50"/>